<evidence type="ECO:0000313" key="2">
    <source>
        <dbReference type="Proteomes" id="UP000198923"/>
    </source>
</evidence>
<dbReference type="EMBL" id="FNCN01000062">
    <property type="protein sequence ID" value="SDI51191.1"/>
    <property type="molecule type" value="Genomic_DNA"/>
</dbReference>
<evidence type="ECO:0000313" key="1">
    <source>
        <dbReference type="EMBL" id="SDI51191.1"/>
    </source>
</evidence>
<accession>A0A1G8L6H1</accession>
<proteinExistence type="predicted"/>
<dbReference type="Proteomes" id="UP000198923">
    <property type="component" value="Unassembled WGS sequence"/>
</dbReference>
<name>A0A1G8L6H1_9ACTN</name>
<keyword evidence="2" id="KW-1185">Reference proteome</keyword>
<dbReference type="RefSeq" id="WP_176955776.1">
    <property type="nucleotide sequence ID" value="NZ_FNCN01000062.1"/>
</dbReference>
<sequence>MSRKDKDEREELIEELLGEVVELRARIAELIRPDAPVVDLASRRR</sequence>
<dbReference type="STRING" id="504805.SAMN05421505_1628"/>
<organism evidence="1 2">
    <name type="scientific">Sinosporangium album</name>
    <dbReference type="NCBI Taxonomy" id="504805"/>
    <lineage>
        <taxon>Bacteria</taxon>
        <taxon>Bacillati</taxon>
        <taxon>Actinomycetota</taxon>
        <taxon>Actinomycetes</taxon>
        <taxon>Streptosporangiales</taxon>
        <taxon>Streptosporangiaceae</taxon>
        <taxon>Sinosporangium</taxon>
    </lineage>
</organism>
<protein>
    <submittedName>
        <fullName evidence="1">Uncharacterized protein</fullName>
    </submittedName>
</protein>
<reference evidence="1 2" key="1">
    <citation type="submission" date="2016-10" db="EMBL/GenBank/DDBJ databases">
        <authorList>
            <person name="de Groot N.N."/>
        </authorList>
    </citation>
    <scope>NUCLEOTIDE SEQUENCE [LARGE SCALE GENOMIC DNA]</scope>
    <source>
        <strain evidence="1 2">CPCC 201354</strain>
    </source>
</reference>
<gene>
    <name evidence="1" type="ORF">SAMN05421505_1628</name>
</gene>
<dbReference type="AlphaFoldDB" id="A0A1G8L6H1"/>